<evidence type="ECO:0000313" key="3">
    <source>
        <dbReference type="EMBL" id="OYP54609.1"/>
    </source>
</evidence>
<accession>A0ABX4EGC8</accession>
<feature type="domain" description="Outer membrane protein beta-barrel" evidence="2">
    <location>
        <begin position="19"/>
        <end position="184"/>
    </location>
</feature>
<keyword evidence="1" id="KW-0732">Signal</keyword>
<dbReference type="Gene3D" id="2.40.160.170">
    <property type="match status" value="1"/>
</dbReference>
<dbReference type="RefSeq" id="WP_094448646.1">
    <property type="nucleotide sequence ID" value="NZ_CP091802.1"/>
</dbReference>
<organism evidence="3 4">
    <name type="scientific">Segatella bryantii</name>
    <name type="common">Prevotella bryantii</name>
    <dbReference type="NCBI Taxonomy" id="77095"/>
    <lineage>
        <taxon>Bacteria</taxon>
        <taxon>Pseudomonadati</taxon>
        <taxon>Bacteroidota</taxon>
        <taxon>Bacteroidia</taxon>
        <taxon>Bacteroidales</taxon>
        <taxon>Prevotellaceae</taxon>
        <taxon>Segatella</taxon>
    </lineage>
</organism>
<evidence type="ECO:0000256" key="1">
    <source>
        <dbReference type="SAM" id="SignalP"/>
    </source>
</evidence>
<dbReference type="Pfam" id="PF13568">
    <property type="entry name" value="OMP_b-brl_2"/>
    <property type="match status" value="1"/>
</dbReference>
<feature type="signal peptide" evidence="1">
    <location>
        <begin position="1"/>
        <end position="19"/>
    </location>
</feature>
<dbReference type="InterPro" id="IPR025665">
    <property type="entry name" value="Beta-barrel_OMP_2"/>
</dbReference>
<dbReference type="EMBL" id="NPJF01000041">
    <property type="protein sequence ID" value="OYP54609.1"/>
    <property type="molecule type" value="Genomic_DNA"/>
</dbReference>
<protein>
    <recommendedName>
        <fullName evidence="2">Outer membrane protein beta-barrel domain-containing protein</fullName>
    </recommendedName>
</protein>
<name>A0ABX4EGC8_SEGBR</name>
<reference evidence="3 4" key="1">
    <citation type="submission" date="2017-08" db="EMBL/GenBank/DDBJ databases">
        <title>Comparative genomics of non-oral Prevotella species.</title>
        <authorList>
            <person name="Accetto T."/>
            <person name="Nograsek B."/>
            <person name="Avgustin G."/>
        </authorList>
    </citation>
    <scope>NUCLEOTIDE SEQUENCE [LARGE SCALE GENOMIC DNA]</scope>
    <source>
        <strain evidence="3 4">TC1-1</strain>
    </source>
</reference>
<feature type="chain" id="PRO_5045225574" description="Outer membrane protein beta-barrel domain-containing protein" evidence="1">
    <location>
        <begin position="20"/>
        <end position="210"/>
    </location>
</feature>
<comment type="caution">
    <text evidence="3">The sequence shown here is derived from an EMBL/GenBank/DDBJ whole genome shotgun (WGS) entry which is preliminary data.</text>
</comment>
<dbReference type="Proteomes" id="UP000216189">
    <property type="component" value="Unassembled WGS sequence"/>
</dbReference>
<keyword evidence="4" id="KW-1185">Reference proteome</keyword>
<proteinExistence type="predicted"/>
<evidence type="ECO:0000259" key="2">
    <source>
        <dbReference type="Pfam" id="PF13568"/>
    </source>
</evidence>
<evidence type="ECO:0000313" key="4">
    <source>
        <dbReference type="Proteomes" id="UP000216189"/>
    </source>
</evidence>
<gene>
    <name evidence="3" type="ORF">CIK91_08840</name>
</gene>
<sequence>MKKIFLAALTAGLTLNASAQNNVTFGIRAGLNIANITTSGSQTNASINLGSRVGFHIGAIADIPVAENFYIQPGLFFSQKGFSTDATNQSSAEGKPLYLEVPVLASYRIKASDEVNISLEAGPYLAYGLGGSGTLSSGNQTASGDYFDDDTNRFDAGLKIGAGVTFSQHYYVGMAYEWGFVNLLKDYDLKDYDNISVKNKNLMISLGYNF</sequence>